<accession>A0A3P7N6S0</accession>
<dbReference type="Pfam" id="PF01531">
    <property type="entry name" value="Glyco_transf_11"/>
    <property type="match status" value="1"/>
</dbReference>
<name>A0A3P7N6S0_CYLGO</name>
<keyword evidence="3" id="KW-0812">Transmembrane</keyword>
<gene>
    <name evidence="4" type="ORF">CGOC_LOCUS12940</name>
</gene>
<dbReference type="PANTHER" id="PTHR22898:SF3">
    <property type="entry name" value="ALPHA-1,2-FUCOSYLTRANSFERASE-RELATED"/>
    <property type="match status" value="1"/>
</dbReference>
<dbReference type="GO" id="GO:0016020">
    <property type="term" value="C:membrane"/>
    <property type="evidence" value="ECO:0007669"/>
    <property type="project" value="InterPro"/>
</dbReference>
<evidence type="ECO:0000313" key="5">
    <source>
        <dbReference type="Proteomes" id="UP000271889"/>
    </source>
</evidence>
<dbReference type="OrthoDB" id="5815225at2759"/>
<dbReference type="AlphaFoldDB" id="A0A3P7N6S0"/>
<dbReference type="EMBL" id="UYRV01127027">
    <property type="protein sequence ID" value="VDN35490.1"/>
    <property type="molecule type" value="Genomic_DNA"/>
</dbReference>
<feature type="transmembrane region" description="Helical" evidence="3">
    <location>
        <begin position="102"/>
        <end position="122"/>
    </location>
</feature>
<evidence type="ECO:0008006" key="6">
    <source>
        <dbReference type="Google" id="ProtNLM"/>
    </source>
</evidence>
<dbReference type="InterPro" id="IPR052501">
    <property type="entry name" value="Alpha-1-2_FucT"/>
</dbReference>
<keyword evidence="1" id="KW-0328">Glycosyltransferase</keyword>
<evidence type="ECO:0000313" key="4">
    <source>
        <dbReference type="EMBL" id="VDN35490.1"/>
    </source>
</evidence>
<keyword evidence="5" id="KW-1185">Reference proteome</keyword>
<dbReference type="GO" id="GO:0008107">
    <property type="term" value="F:galactoside 2-alpha-L-fucosyltransferase activity"/>
    <property type="evidence" value="ECO:0007669"/>
    <property type="project" value="InterPro"/>
</dbReference>
<keyword evidence="2" id="KW-0808">Transferase</keyword>
<dbReference type="PANTHER" id="PTHR22898">
    <property type="entry name" value="UNCHARACTERIZED GLYCOSOL TRANSFERASE-RELATED"/>
    <property type="match status" value="1"/>
</dbReference>
<evidence type="ECO:0000256" key="1">
    <source>
        <dbReference type="ARBA" id="ARBA00022676"/>
    </source>
</evidence>
<reference evidence="4 5" key="1">
    <citation type="submission" date="2018-11" db="EMBL/GenBank/DDBJ databases">
        <authorList>
            <consortium name="Pathogen Informatics"/>
        </authorList>
    </citation>
    <scope>NUCLEOTIDE SEQUENCE [LARGE SCALE GENOMIC DNA]</scope>
</reference>
<evidence type="ECO:0000256" key="2">
    <source>
        <dbReference type="ARBA" id="ARBA00022679"/>
    </source>
</evidence>
<dbReference type="Proteomes" id="UP000271889">
    <property type="component" value="Unassembled WGS sequence"/>
</dbReference>
<keyword evidence="3" id="KW-0472">Membrane</keyword>
<proteinExistence type="predicted"/>
<dbReference type="InterPro" id="IPR002516">
    <property type="entry name" value="Glyco_trans_11"/>
</dbReference>
<dbReference type="GO" id="GO:0005975">
    <property type="term" value="P:carbohydrate metabolic process"/>
    <property type="evidence" value="ECO:0007669"/>
    <property type="project" value="InterPro"/>
</dbReference>
<sequence>MKRNGSEVISLLENYSGSMCVHVRMTDFIERSTNTDLNTTVKAANTLAKKKNISHFLVFGDDRNYMVKLSQTIVKDGGWRNDAVAISTYEESMDLYLASEMCSCFLISTVISTFGWWLAFFVRDQNSVYYLNHTQPHMEVVPKEFVL</sequence>
<organism evidence="4 5">
    <name type="scientific">Cylicostephanus goldi</name>
    <name type="common">Nematode worm</name>
    <dbReference type="NCBI Taxonomy" id="71465"/>
    <lineage>
        <taxon>Eukaryota</taxon>
        <taxon>Metazoa</taxon>
        <taxon>Ecdysozoa</taxon>
        <taxon>Nematoda</taxon>
        <taxon>Chromadorea</taxon>
        <taxon>Rhabditida</taxon>
        <taxon>Rhabditina</taxon>
        <taxon>Rhabditomorpha</taxon>
        <taxon>Strongyloidea</taxon>
        <taxon>Strongylidae</taxon>
        <taxon>Cylicostephanus</taxon>
    </lineage>
</organism>
<keyword evidence="3" id="KW-1133">Transmembrane helix</keyword>
<evidence type="ECO:0000256" key="3">
    <source>
        <dbReference type="SAM" id="Phobius"/>
    </source>
</evidence>
<protein>
    <recommendedName>
        <fullName evidence="6">L-Fucosyltransferase</fullName>
    </recommendedName>
</protein>